<proteinExistence type="predicted"/>
<evidence type="ECO:0000259" key="5">
    <source>
        <dbReference type="PROSITE" id="PS50146"/>
    </source>
</evidence>
<protein>
    <submittedName>
        <fullName evidence="6">Diacylglycerol/lipid kinase family protein</fullName>
        <ecNumber evidence="6">2.7.1.-</ecNumber>
    </submittedName>
</protein>
<keyword evidence="3 6" id="KW-0418">Kinase</keyword>
<evidence type="ECO:0000313" key="7">
    <source>
        <dbReference type="Proteomes" id="UP001597474"/>
    </source>
</evidence>
<evidence type="ECO:0000313" key="6">
    <source>
        <dbReference type="EMBL" id="MFD2738363.1"/>
    </source>
</evidence>
<dbReference type="Gene3D" id="2.60.200.40">
    <property type="match status" value="1"/>
</dbReference>
<dbReference type="GO" id="GO:0016301">
    <property type="term" value="F:kinase activity"/>
    <property type="evidence" value="ECO:0007669"/>
    <property type="project" value="UniProtKB-KW"/>
</dbReference>
<dbReference type="InterPro" id="IPR001206">
    <property type="entry name" value="Diacylglycerol_kinase_cat_dom"/>
</dbReference>
<dbReference type="Pfam" id="PF19279">
    <property type="entry name" value="YegS_C"/>
    <property type="match status" value="1"/>
</dbReference>
<accession>A0ABW5TXK8</accession>
<dbReference type="SUPFAM" id="SSF111331">
    <property type="entry name" value="NAD kinase/diacylglycerol kinase-like"/>
    <property type="match status" value="1"/>
</dbReference>
<gene>
    <name evidence="6" type="ORF">ACFSUD_02155</name>
</gene>
<dbReference type="Pfam" id="PF00781">
    <property type="entry name" value="DAGK_cat"/>
    <property type="match status" value="1"/>
</dbReference>
<comment type="caution">
    <text evidence="6">The sequence shown here is derived from an EMBL/GenBank/DDBJ whole genome shotgun (WGS) entry which is preliminary data.</text>
</comment>
<dbReference type="PANTHER" id="PTHR12358:SF54">
    <property type="entry name" value="SPHINGOSINE KINASE RELATED PROTEIN"/>
    <property type="match status" value="1"/>
</dbReference>
<reference evidence="7" key="1">
    <citation type="journal article" date="2019" name="Int. J. Syst. Evol. Microbiol.">
        <title>The Global Catalogue of Microorganisms (GCM) 10K type strain sequencing project: providing services to taxonomists for standard genome sequencing and annotation.</title>
        <authorList>
            <consortium name="The Broad Institute Genomics Platform"/>
            <consortium name="The Broad Institute Genome Sequencing Center for Infectious Disease"/>
            <person name="Wu L."/>
            <person name="Ma J."/>
        </authorList>
    </citation>
    <scope>NUCLEOTIDE SEQUENCE [LARGE SCALE GENOMIC DNA]</scope>
    <source>
        <strain evidence="7">TISTR 2562</strain>
    </source>
</reference>
<keyword evidence="4" id="KW-0067">ATP-binding</keyword>
<evidence type="ECO:0000256" key="3">
    <source>
        <dbReference type="ARBA" id="ARBA00022777"/>
    </source>
</evidence>
<keyword evidence="2" id="KW-0547">Nucleotide-binding</keyword>
<dbReference type="RefSeq" id="WP_386371014.1">
    <property type="nucleotide sequence ID" value="NZ_JBHUMP010000001.1"/>
</dbReference>
<organism evidence="6 7">
    <name type="scientific">Sulfitobacter aestuarii</name>
    <dbReference type="NCBI Taxonomy" id="2161676"/>
    <lineage>
        <taxon>Bacteria</taxon>
        <taxon>Pseudomonadati</taxon>
        <taxon>Pseudomonadota</taxon>
        <taxon>Alphaproteobacteria</taxon>
        <taxon>Rhodobacterales</taxon>
        <taxon>Roseobacteraceae</taxon>
        <taxon>Sulfitobacter</taxon>
    </lineage>
</organism>
<dbReference type="InterPro" id="IPR045540">
    <property type="entry name" value="YegS/DAGK_C"/>
</dbReference>
<evidence type="ECO:0000256" key="1">
    <source>
        <dbReference type="ARBA" id="ARBA00022679"/>
    </source>
</evidence>
<keyword evidence="1 6" id="KW-0808">Transferase</keyword>
<feature type="domain" description="DAGKc" evidence="5">
    <location>
        <begin position="1"/>
        <end position="131"/>
    </location>
</feature>
<dbReference type="InterPro" id="IPR050187">
    <property type="entry name" value="Lipid_Phosphate_FormReg"/>
</dbReference>
<dbReference type="Gene3D" id="3.40.50.10330">
    <property type="entry name" value="Probable inorganic polyphosphate/atp-NAD kinase, domain 1"/>
    <property type="match status" value="1"/>
</dbReference>
<name>A0ABW5TXK8_9RHOB</name>
<sequence length="305" mass="33279">MLIKQVALILNQHSGADNGTDRAAEISAAFAVHGIAVALIEIGPDRDVAAAAKKALSLDIKQIVVAGGDGTICGVASVLSGSDREMGIIPTGTFNYFGRSLGLPQNIPDAVAVIAAGRVERLNVAAINDRIFLNNTSIGAYAAILKTREGIYHRWGRSRLAAYWSVLKALASFRAPLNLRVTLSGQTRRFRTPLIFAINNAFQLDQMGLGGRECIEQGKMVLLIAPPANRWGLFRHAFALALGIAKEETNYEMLCGDEIEIDLRHRRKHVARDGELERMRGPFRLRILPDALTVFVPADYQGRVR</sequence>
<dbReference type="InterPro" id="IPR017438">
    <property type="entry name" value="ATP-NAD_kinase_N"/>
</dbReference>
<dbReference type="EC" id="2.7.1.-" evidence="6"/>
<dbReference type="PROSITE" id="PS50146">
    <property type="entry name" value="DAGK"/>
    <property type="match status" value="1"/>
</dbReference>
<dbReference type="SMART" id="SM00046">
    <property type="entry name" value="DAGKc"/>
    <property type="match status" value="1"/>
</dbReference>
<evidence type="ECO:0000256" key="4">
    <source>
        <dbReference type="ARBA" id="ARBA00022840"/>
    </source>
</evidence>
<keyword evidence="7" id="KW-1185">Reference proteome</keyword>
<dbReference type="InterPro" id="IPR016064">
    <property type="entry name" value="NAD/diacylglycerol_kinase_sf"/>
</dbReference>
<dbReference type="EMBL" id="JBHUMP010000001">
    <property type="protein sequence ID" value="MFD2738363.1"/>
    <property type="molecule type" value="Genomic_DNA"/>
</dbReference>
<evidence type="ECO:0000256" key="2">
    <source>
        <dbReference type="ARBA" id="ARBA00022741"/>
    </source>
</evidence>
<dbReference type="PANTHER" id="PTHR12358">
    <property type="entry name" value="SPHINGOSINE KINASE"/>
    <property type="match status" value="1"/>
</dbReference>
<dbReference type="Proteomes" id="UP001597474">
    <property type="component" value="Unassembled WGS sequence"/>
</dbReference>